<feature type="transmembrane region" description="Helical" evidence="2">
    <location>
        <begin position="198"/>
        <end position="218"/>
    </location>
</feature>
<dbReference type="PANTHER" id="PTHR36834:SF1">
    <property type="entry name" value="INTEGRAL MEMBRANE PROTEIN"/>
    <property type="match status" value="1"/>
</dbReference>
<reference evidence="4 5" key="1">
    <citation type="submission" date="2018-02" db="EMBL/GenBank/DDBJ databases">
        <title>Bacteriophage NCPPB3778 and a type I-E CRISPR drive the evolution of the US Biological Select Agent, Rathayibacter toxicus.</title>
        <authorList>
            <person name="Davis E.W.II."/>
            <person name="Tabima J.F."/>
            <person name="Weisberg A.J."/>
            <person name="Lopes L.D."/>
            <person name="Wiseman M.S."/>
            <person name="Wiseman M.S."/>
            <person name="Pupko T."/>
            <person name="Belcher M.S."/>
            <person name="Sechler A.J."/>
            <person name="Tancos M.A."/>
            <person name="Schroeder B.K."/>
            <person name="Murray T.D."/>
            <person name="Luster D.G."/>
            <person name="Schneider W.L."/>
            <person name="Rogers E."/>
            <person name="Andreote F.D."/>
            <person name="Grunwald N.J."/>
            <person name="Putnam M.L."/>
            <person name="Chang J.H."/>
        </authorList>
    </citation>
    <scope>NUCLEOTIDE SEQUENCE [LARGE SCALE GENOMIC DNA]</scope>
    <source>
        <strain evidence="4 5">FH99</strain>
    </source>
</reference>
<gene>
    <name evidence="4" type="ORF">C5C51_04640</name>
</gene>
<dbReference type="OrthoDB" id="3787741at2"/>
<protein>
    <recommendedName>
        <fullName evidence="3">VanZ-like domain-containing protein</fullName>
    </recommendedName>
</protein>
<keyword evidence="2" id="KW-0812">Transmembrane</keyword>
<evidence type="ECO:0000256" key="2">
    <source>
        <dbReference type="SAM" id="Phobius"/>
    </source>
</evidence>
<dbReference type="Proteomes" id="UP000237966">
    <property type="component" value="Unassembled WGS sequence"/>
</dbReference>
<proteinExistence type="predicted"/>
<feature type="domain" description="VanZ-like" evidence="3">
    <location>
        <begin position="96"/>
        <end position="213"/>
    </location>
</feature>
<accession>A0A2S5Y7Q5</accession>
<evidence type="ECO:0000259" key="3">
    <source>
        <dbReference type="Pfam" id="PF04892"/>
    </source>
</evidence>
<dbReference type="InterPro" id="IPR006976">
    <property type="entry name" value="VanZ-like"/>
</dbReference>
<dbReference type="Pfam" id="PF04892">
    <property type="entry name" value="VanZ"/>
    <property type="match status" value="1"/>
</dbReference>
<sequence length="231" mass="25049">MLKEDIAIGITQQQARRTKAPPQPLPTSHLNPAVAEGRIKRAAWEYTIITRVLAAHAPQPPTPSRHSRCCYRRLGGASCQNHLMRRSRIMQLATCVWLGVIALLTLTPSPYPPGPPSDFVLKVIAFVASTPLTTWFTFDVAEFVANVLLFVPLGALLAAQLPPRRRLLAALVGLGVSAVVETSQLLWLPNRVADIRDLISNGLGALLGALLTVALLQLRSSSQQDSHAHAD</sequence>
<feature type="transmembrane region" description="Helical" evidence="2">
    <location>
        <begin position="89"/>
        <end position="107"/>
    </location>
</feature>
<keyword evidence="2" id="KW-1133">Transmembrane helix</keyword>
<evidence type="ECO:0000313" key="4">
    <source>
        <dbReference type="EMBL" id="PPI15484.1"/>
    </source>
</evidence>
<comment type="caution">
    <text evidence="4">The sequence shown here is derived from an EMBL/GenBank/DDBJ whole genome shotgun (WGS) entry which is preliminary data.</text>
</comment>
<evidence type="ECO:0000256" key="1">
    <source>
        <dbReference type="SAM" id="MobiDB-lite"/>
    </source>
</evidence>
<name>A0A2S5Y7Q5_9MICO</name>
<dbReference type="PANTHER" id="PTHR36834">
    <property type="entry name" value="MEMBRANE PROTEIN-RELATED"/>
    <property type="match status" value="1"/>
</dbReference>
<feature type="transmembrane region" description="Helical" evidence="2">
    <location>
        <begin position="167"/>
        <end position="186"/>
    </location>
</feature>
<feature type="transmembrane region" description="Helical" evidence="2">
    <location>
        <begin position="143"/>
        <end position="161"/>
    </location>
</feature>
<dbReference type="InterPro" id="IPR053150">
    <property type="entry name" value="Teicoplanin_resist-assoc"/>
</dbReference>
<dbReference type="EMBL" id="PSWU01000007">
    <property type="protein sequence ID" value="PPI15484.1"/>
    <property type="molecule type" value="Genomic_DNA"/>
</dbReference>
<feature type="region of interest" description="Disordered" evidence="1">
    <location>
        <begin position="11"/>
        <end position="30"/>
    </location>
</feature>
<keyword evidence="2" id="KW-0472">Membrane</keyword>
<organism evidence="4 5">
    <name type="scientific">Rathayibacter toxicus</name>
    <dbReference type="NCBI Taxonomy" id="145458"/>
    <lineage>
        <taxon>Bacteria</taxon>
        <taxon>Bacillati</taxon>
        <taxon>Actinomycetota</taxon>
        <taxon>Actinomycetes</taxon>
        <taxon>Micrococcales</taxon>
        <taxon>Microbacteriaceae</taxon>
        <taxon>Rathayibacter</taxon>
    </lineage>
</organism>
<evidence type="ECO:0000313" key="5">
    <source>
        <dbReference type="Proteomes" id="UP000237966"/>
    </source>
</evidence>
<dbReference type="AlphaFoldDB" id="A0A2S5Y7Q5"/>